<dbReference type="Proteomes" id="UP000299102">
    <property type="component" value="Unassembled WGS sequence"/>
</dbReference>
<feature type="compositionally biased region" description="Basic and acidic residues" evidence="1">
    <location>
        <begin position="1"/>
        <end position="16"/>
    </location>
</feature>
<feature type="region of interest" description="Disordered" evidence="1">
    <location>
        <begin position="1"/>
        <end position="29"/>
    </location>
</feature>
<accession>A0A4C1XKV6</accession>
<dbReference type="AlphaFoldDB" id="A0A4C1XKV6"/>
<name>A0A4C1XKV6_EUMVA</name>
<evidence type="ECO:0000313" key="2">
    <source>
        <dbReference type="EMBL" id="GBP64536.1"/>
    </source>
</evidence>
<dbReference type="EMBL" id="BGZK01000900">
    <property type="protein sequence ID" value="GBP64536.1"/>
    <property type="molecule type" value="Genomic_DNA"/>
</dbReference>
<protein>
    <submittedName>
        <fullName evidence="2">Uncharacterized protein</fullName>
    </submittedName>
</protein>
<organism evidence="2 3">
    <name type="scientific">Eumeta variegata</name>
    <name type="common">Bagworm moth</name>
    <name type="synonym">Eumeta japonica</name>
    <dbReference type="NCBI Taxonomy" id="151549"/>
    <lineage>
        <taxon>Eukaryota</taxon>
        <taxon>Metazoa</taxon>
        <taxon>Ecdysozoa</taxon>
        <taxon>Arthropoda</taxon>
        <taxon>Hexapoda</taxon>
        <taxon>Insecta</taxon>
        <taxon>Pterygota</taxon>
        <taxon>Neoptera</taxon>
        <taxon>Endopterygota</taxon>
        <taxon>Lepidoptera</taxon>
        <taxon>Glossata</taxon>
        <taxon>Ditrysia</taxon>
        <taxon>Tineoidea</taxon>
        <taxon>Psychidae</taxon>
        <taxon>Oiketicinae</taxon>
        <taxon>Eumeta</taxon>
    </lineage>
</organism>
<proteinExistence type="predicted"/>
<gene>
    <name evidence="2" type="ORF">EVAR_53035_1</name>
</gene>
<reference evidence="2 3" key="1">
    <citation type="journal article" date="2019" name="Commun. Biol.">
        <title>The bagworm genome reveals a unique fibroin gene that provides high tensile strength.</title>
        <authorList>
            <person name="Kono N."/>
            <person name="Nakamura H."/>
            <person name="Ohtoshi R."/>
            <person name="Tomita M."/>
            <person name="Numata K."/>
            <person name="Arakawa K."/>
        </authorList>
    </citation>
    <scope>NUCLEOTIDE SEQUENCE [LARGE SCALE GENOMIC DNA]</scope>
</reference>
<evidence type="ECO:0000256" key="1">
    <source>
        <dbReference type="SAM" id="MobiDB-lite"/>
    </source>
</evidence>
<evidence type="ECO:0000313" key="3">
    <source>
        <dbReference type="Proteomes" id="UP000299102"/>
    </source>
</evidence>
<sequence length="114" mass="12313">MERGEPRMEPRTESGSRSRPQSTSGAGAILTVDGVVDRKYISHGNIHLGPPVTPARLLYRNNLSPGRPLGAPAAIDMNTLGTSVSLCLHAAETDDDKYVVTKGLQLKPYDEENK</sequence>
<keyword evidence="3" id="KW-1185">Reference proteome</keyword>
<comment type="caution">
    <text evidence="2">The sequence shown here is derived from an EMBL/GenBank/DDBJ whole genome shotgun (WGS) entry which is preliminary data.</text>
</comment>